<evidence type="ECO:0000259" key="1">
    <source>
        <dbReference type="PROSITE" id="PS50181"/>
    </source>
</evidence>
<feature type="domain" description="F-box" evidence="1">
    <location>
        <begin position="1"/>
        <end position="45"/>
    </location>
</feature>
<dbReference type="Proteomes" id="UP000271241">
    <property type="component" value="Unassembled WGS sequence"/>
</dbReference>
<dbReference type="InterPro" id="IPR001810">
    <property type="entry name" value="F-box_dom"/>
</dbReference>
<dbReference type="InterPro" id="IPR036047">
    <property type="entry name" value="F-box-like_dom_sf"/>
</dbReference>
<dbReference type="PROSITE" id="PS50181">
    <property type="entry name" value="FBOX"/>
    <property type="match status" value="1"/>
</dbReference>
<evidence type="ECO:0000313" key="2">
    <source>
        <dbReference type="EMBL" id="RKP06146.1"/>
    </source>
</evidence>
<organism evidence="2 3">
    <name type="scientific">Thamnocephalis sphaerospora</name>
    <dbReference type="NCBI Taxonomy" id="78915"/>
    <lineage>
        <taxon>Eukaryota</taxon>
        <taxon>Fungi</taxon>
        <taxon>Fungi incertae sedis</taxon>
        <taxon>Zoopagomycota</taxon>
        <taxon>Zoopagomycotina</taxon>
        <taxon>Zoopagomycetes</taxon>
        <taxon>Zoopagales</taxon>
        <taxon>Sigmoideomycetaceae</taxon>
        <taxon>Thamnocephalis</taxon>
    </lineage>
</organism>
<reference evidence="3" key="1">
    <citation type="journal article" date="2018" name="Nat. Microbiol.">
        <title>Leveraging single-cell genomics to expand the fungal tree of life.</title>
        <authorList>
            <person name="Ahrendt S.R."/>
            <person name="Quandt C.A."/>
            <person name="Ciobanu D."/>
            <person name="Clum A."/>
            <person name="Salamov A."/>
            <person name="Andreopoulos B."/>
            <person name="Cheng J.F."/>
            <person name="Woyke T."/>
            <person name="Pelin A."/>
            <person name="Henrissat B."/>
            <person name="Reynolds N.K."/>
            <person name="Benny G.L."/>
            <person name="Smith M.E."/>
            <person name="James T.Y."/>
            <person name="Grigoriev I.V."/>
        </authorList>
    </citation>
    <scope>NUCLEOTIDE SEQUENCE [LARGE SCALE GENOMIC DNA]</scope>
    <source>
        <strain evidence="3">RSA 1356</strain>
    </source>
</reference>
<dbReference type="AlphaFoldDB" id="A0A4P9XK76"/>
<sequence>MDRVPEEVFDHLISAADEDALVVLSRTSKQMRTRIVCRQWFWRKRYEQQFPQSDKDEAKWLYHYMRLHKAISMDGKDTNTSPSIPDQTVQLDWFNVYCKRRTTEHIWSRDTPTIHQLNDVSSVRPKGTRICSIPYIHHGISPEDVRVASQWVEEPKKQPLWILEKLCWAGLFTKHMGVLSEKHSNDYLPKNTNR</sequence>
<protein>
    <recommendedName>
        <fullName evidence="1">F-box domain-containing protein</fullName>
    </recommendedName>
</protein>
<name>A0A4P9XK76_9FUNG</name>
<evidence type="ECO:0000313" key="3">
    <source>
        <dbReference type="Proteomes" id="UP000271241"/>
    </source>
</evidence>
<dbReference type="SUPFAM" id="SSF81383">
    <property type="entry name" value="F-box domain"/>
    <property type="match status" value="1"/>
</dbReference>
<accession>A0A4P9XK76</accession>
<keyword evidence="3" id="KW-1185">Reference proteome</keyword>
<gene>
    <name evidence="2" type="ORF">THASP1DRAFT_32032</name>
</gene>
<proteinExistence type="predicted"/>
<dbReference type="EMBL" id="KZ992943">
    <property type="protein sequence ID" value="RKP06146.1"/>
    <property type="molecule type" value="Genomic_DNA"/>
</dbReference>